<sequence length="132" mass="14701">MTWSISSGEFMSKAGIQASVDGRPTHELASRKDDLSIMLKCCDAEEENYWSQPSGSRLCATPFFFERAAILLAKQKRFSDEVSTCDRWIRIAEDYSAQKAVISGLMAQNHLGPRPAAIAARRQKAAKKIPHL</sequence>
<dbReference type="EMBL" id="CP101700">
    <property type="protein sequence ID" value="UUC20814.1"/>
    <property type="molecule type" value="Genomic_DNA"/>
</dbReference>
<accession>A0AAJ5IK66</accession>
<organism evidence="1 2">
    <name type="scientific">Pseudomonas asiatica</name>
    <dbReference type="NCBI Taxonomy" id="2219225"/>
    <lineage>
        <taxon>Bacteria</taxon>
        <taxon>Pseudomonadati</taxon>
        <taxon>Pseudomonadota</taxon>
        <taxon>Gammaproteobacteria</taxon>
        <taxon>Pseudomonadales</taxon>
        <taxon>Pseudomonadaceae</taxon>
        <taxon>Pseudomonas</taxon>
    </lineage>
</organism>
<dbReference type="RefSeq" id="WP_256382077.1">
    <property type="nucleotide sequence ID" value="NZ_CP101700.1"/>
</dbReference>
<evidence type="ECO:0000313" key="2">
    <source>
        <dbReference type="Proteomes" id="UP001058744"/>
    </source>
</evidence>
<evidence type="ECO:0000313" key="1">
    <source>
        <dbReference type="EMBL" id="UUC20814.1"/>
    </source>
</evidence>
<gene>
    <name evidence="1" type="ORF">NOV18_10160</name>
</gene>
<protein>
    <submittedName>
        <fullName evidence="1">Uncharacterized protein</fullName>
    </submittedName>
</protein>
<proteinExistence type="predicted"/>
<reference evidence="1" key="1">
    <citation type="submission" date="2022-07" db="EMBL/GenBank/DDBJ databases">
        <title>Complete genome of MD9.</title>
        <authorList>
            <person name="Cao G."/>
        </authorList>
    </citation>
    <scope>NUCLEOTIDE SEQUENCE</scope>
    <source>
        <strain evidence="1">MD9</strain>
    </source>
</reference>
<name>A0AAJ5IK66_9PSED</name>
<dbReference type="AlphaFoldDB" id="A0AAJ5IK66"/>
<dbReference type="Proteomes" id="UP001058744">
    <property type="component" value="Chromosome"/>
</dbReference>